<sequence>MTDINKNLNECFTLHNAKAECLEKLKKAKVRMSKQRLELLDLLFSGTFNCTKELYYEAQAKNPELGMSTVYRFLKVLYDIGVISNNKLLDVNCSNCNFKLASLKNNQGQELKADGLDLQELLRLGMVVKGLIKSDEKIDIKMLDDSVYISVHEDENKKQ</sequence>
<dbReference type="SUPFAM" id="SSF46785">
    <property type="entry name" value="Winged helix' DNA-binding domain"/>
    <property type="match status" value="1"/>
</dbReference>
<dbReference type="EMBL" id="FOXF01000002">
    <property type="protein sequence ID" value="SFP01190.1"/>
    <property type="molecule type" value="Genomic_DNA"/>
</dbReference>
<evidence type="ECO:0000313" key="2">
    <source>
        <dbReference type="Proteomes" id="UP000243745"/>
    </source>
</evidence>
<accession>A0A662ZE81</accession>
<proteinExistence type="predicted"/>
<dbReference type="Pfam" id="PF01475">
    <property type="entry name" value="FUR"/>
    <property type="match status" value="1"/>
</dbReference>
<gene>
    <name evidence="1" type="ORF">SAMN02910344_00178</name>
</gene>
<organism evidence="1 2">
    <name type="scientific">Ruminobacter amylophilus</name>
    <dbReference type="NCBI Taxonomy" id="867"/>
    <lineage>
        <taxon>Bacteria</taxon>
        <taxon>Pseudomonadati</taxon>
        <taxon>Pseudomonadota</taxon>
        <taxon>Gammaproteobacteria</taxon>
        <taxon>Aeromonadales</taxon>
        <taxon>Succinivibrionaceae</taxon>
        <taxon>Ruminobacter</taxon>
    </lineage>
</organism>
<evidence type="ECO:0000313" key="1">
    <source>
        <dbReference type="EMBL" id="SFP01190.1"/>
    </source>
</evidence>
<dbReference type="Proteomes" id="UP000243745">
    <property type="component" value="Unassembled WGS sequence"/>
</dbReference>
<dbReference type="InterPro" id="IPR036388">
    <property type="entry name" value="WH-like_DNA-bd_sf"/>
</dbReference>
<dbReference type="InterPro" id="IPR002481">
    <property type="entry name" value="FUR"/>
</dbReference>
<name>A0A662ZE81_9GAMM</name>
<dbReference type="OrthoDB" id="8659436at2"/>
<reference evidence="1 2" key="1">
    <citation type="submission" date="2016-10" db="EMBL/GenBank/DDBJ databases">
        <authorList>
            <person name="Varghese N."/>
            <person name="Submissions S."/>
        </authorList>
    </citation>
    <scope>NUCLEOTIDE SEQUENCE [LARGE SCALE GENOMIC DNA]</scope>
    <source>
        <strain evidence="1 2">DSM 1361</strain>
    </source>
</reference>
<dbReference type="AlphaFoldDB" id="A0A662ZE81"/>
<dbReference type="RefSeq" id="WP_031578533.1">
    <property type="nucleotide sequence ID" value="NZ_FOXF01000002.1"/>
</dbReference>
<dbReference type="GO" id="GO:0003700">
    <property type="term" value="F:DNA-binding transcription factor activity"/>
    <property type="evidence" value="ECO:0007669"/>
    <property type="project" value="InterPro"/>
</dbReference>
<keyword evidence="2" id="KW-1185">Reference proteome</keyword>
<dbReference type="InterPro" id="IPR036390">
    <property type="entry name" value="WH_DNA-bd_sf"/>
</dbReference>
<protein>
    <submittedName>
        <fullName evidence="1">Ferric uptake regulator family protein</fullName>
    </submittedName>
</protein>
<dbReference type="Gene3D" id="1.10.10.10">
    <property type="entry name" value="Winged helix-like DNA-binding domain superfamily/Winged helix DNA-binding domain"/>
    <property type="match status" value="1"/>
</dbReference>